<evidence type="ECO:0008006" key="4">
    <source>
        <dbReference type="Google" id="ProtNLM"/>
    </source>
</evidence>
<organism evidence="2 3">
    <name type="scientific">Emticicia oligotrophica (strain DSM 17448 / CIP 109782 / MTCC 6937 / GPTSA100-15)</name>
    <dbReference type="NCBI Taxonomy" id="929562"/>
    <lineage>
        <taxon>Bacteria</taxon>
        <taxon>Pseudomonadati</taxon>
        <taxon>Bacteroidota</taxon>
        <taxon>Cytophagia</taxon>
        <taxon>Cytophagales</taxon>
        <taxon>Leadbetterellaceae</taxon>
        <taxon>Emticicia</taxon>
    </lineage>
</organism>
<feature type="transmembrane region" description="Helical" evidence="1">
    <location>
        <begin position="57"/>
        <end position="73"/>
    </location>
</feature>
<feature type="transmembrane region" description="Helical" evidence="1">
    <location>
        <begin position="197"/>
        <end position="213"/>
    </location>
</feature>
<reference evidence="2 3" key="1">
    <citation type="submission" date="2011-07" db="EMBL/GenBank/DDBJ databases">
        <title>The complete genome of chromosome of Emticicia oligotrophica DSM 17448.</title>
        <authorList>
            <consortium name="US DOE Joint Genome Institute (JGI-PGF)"/>
            <person name="Lucas S."/>
            <person name="Han J."/>
            <person name="Lapidus A."/>
            <person name="Bruce D."/>
            <person name="Goodwin L."/>
            <person name="Pitluck S."/>
            <person name="Peters L."/>
            <person name="Kyrpides N."/>
            <person name="Mavromatis K."/>
            <person name="Ivanova N."/>
            <person name="Ovchinnikova G."/>
            <person name="Teshima H."/>
            <person name="Detter J.C."/>
            <person name="Tapia R."/>
            <person name="Han C."/>
            <person name="Land M."/>
            <person name="Hauser L."/>
            <person name="Markowitz V."/>
            <person name="Cheng J.-F."/>
            <person name="Hugenholtz P."/>
            <person name="Woyke T."/>
            <person name="Wu D."/>
            <person name="Tindall B."/>
            <person name="Pomrenke H."/>
            <person name="Brambilla E."/>
            <person name="Klenk H.-P."/>
            <person name="Eisen J.A."/>
        </authorList>
    </citation>
    <scope>NUCLEOTIDE SEQUENCE [LARGE SCALE GENOMIC DNA]</scope>
    <source>
        <strain evidence="2 3">DSM 17448</strain>
    </source>
</reference>
<feature type="transmembrane region" description="Helical" evidence="1">
    <location>
        <begin position="296"/>
        <end position="313"/>
    </location>
</feature>
<dbReference type="EMBL" id="CP002961">
    <property type="protein sequence ID" value="AFK05290.1"/>
    <property type="molecule type" value="Genomic_DNA"/>
</dbReference>
<evidence type="ECO:0000256" key="1">
    <source>
        <dbReference type="SAM" id="Phobius"/>
    </source>
</evidence>
<keyword evidence="3" id="KW-1185">Reference proteome</keyword>
<protein>
    <recommendedName>
        <fullName evidence="4">Glycosyltransferase RgtA/B/C/D-like domain-containing protein</fullName>
    </recommendedName>
</protein>
<dbReference type="Proteomes" id="UP000002875">
    <property type="component" value="Chromosome"/>
</dbReference>
<feature type="transmembrane region" description="Helical" evidence="1">
    <location>
        <begin position="452"/>
        <end position="470"/>
    </location>
</feature>
<evidence type="ECO:0000313" key="2">
    <source>
        <dbReference type="EMBL" id="AFK05290.1"/>
    </source>
</evidence>
<proteinExistence type="predicted"/>
<dbReference type="RefSeq" id="WP_015030978.1">
    <property type="nucleotide sequence ID" value="NC_018748.1"/>
</dbReference>
<feature type="transmembrane region" description="Helical" evidence="1">
    <location>
        <begin position="248"/>
        <end position="275"/>
    </location>
</feature>
<keyword evidence="1" id="KW-1133">Transmembrane helix</keyword>
<name>A0ABN4ATP2_EMTOG</name>
<feature type="transmembrane region" description="Helical" evidence="1">
    <location>
        <begin position="477"/>
        <end position="499"/>
    </location>
</feature>
<gene>
    <name evidence="2" type="ordered locus">Emtol_4166</name>
</gene>
<feature type="transmembrane region" description="Helical" evidence="1">
    <location>
        <begin position="168"/>
        <end position="191"/>
    </location>
</feature>
<accession>A0ABN4ATP2</accession>
<sequence length="624" mass="72634">MWLLVIFILNLLLSFRLFFEKSWRLSFAISLQAFALLSFIYVEVLGFLNLIGYSSAFIYWGVLCLLTIIYNFSRRGNLPKFNLNLNNFYKNKIVLVTFFFFIITFLSGVFYAPNTIDSLVYHLTRVEFWIQHKNINYFATQTDRMLYQPPLAEYMILQFRLLADADNFSFIIQWLYAIGACGVVSLLVSFVRNDLKVQYLAFFIAGSIPMLLLQSSSTQNDVVVSFFILMTIYWVFNNVKLNDNASALLIGISIGESILTKGTAYIFLFPICLYWGVAKLMKIYNKELEFWSQMRLFIFIFMPFLVICGTFYFRNYTLVGSPLGVSKELFFVYNNQSHAVGSIFSLIIRNISLHFSVPGFHFLAEKIVVFIHENLLNVNVNDSATSFTPFDLPMFGITEDNAGNFLHILLFIPAIRYSFKSKNRNLIVLTSFAIISFLLFCFQVKWQIWHSRLHIPIFLIMSVPISIWLKEQRFSKYIIALIGLSSLFYSVFCFARPVIKLPPITSKVYFTSHKIDHFFYMEPHKAKQYCDVIEYLKSHNIKRIGVRSEEKYGNDILYPIMFELRSKAVFIPIQMSNLTKVLDKNEGNFDAVLSFTMSPKDTLKVDKNYRKLSVNAENLYIFVP</sequence>
<feature type="transmembrane region" description="Helical" evidence="1">
    <location>
        <begin position="426"/>
        <end position="446"/>
    </location>
</feature>
<feature type="transmembrane region" description="Helical" evidence="1">
    <location>
        <begin position="220"/>
        <end position="236"/>
    </location>
</feature>
<feature type="transmembrane region" description="Helical" evidence="1">
    <location>
        <begin position="93"/>
        <end position="112"/>
    </location>
</feature>
<evidence type="ECO:0000313" key="3">
    <source>
        <dbReference type="Proteomes" id="UP000002875"/>
    </source>
</evidence>
<keyword evidence="1" id="KW-0812">Transmembrane</keyword>
<feature type="transmembrane region" description="Helical" evidence="1">
    <location>
        <begin position="29"/>
        <end position="50"/>
    </location>
</feature>
<keyword evidence="1" id="KW-0472">Membrane</keyword>